<keyword evidence="9 14" id="KW-0520">NAD</keyword>
<dbReference type="PRINTS" id="PR00411">
    <property type="entry name" value="PNDRDTASEI"/>
</dbReference>
<evidence type="ECO:0000259" key="17">
    <source>
        <dbReference type="Pfam" id="PF02852"/>
    </source>
</evidence>
<evidence type="ECO:0000256" key="6">
    <source>
        <dbReference type="ARBA" id="ARBA00022630"/>
    </source>
</evidence>
<feature type="active site" description="Proton acceptor" evidence="13">
    <location>
        <position position="437"/>
    </location>
</feature>
<evidence type="ECO:0000256" key="10">
    <source>
        <dbReference type="ARBA" id="ARBA00023157"/>
    </source>
</evidence>
<evidence type="ECO:0000256" key="11">
    <source>
        <dbReference type="ARBA" id="ARBA00023284"/>
    </source>
</evidence>
<keyword evidence="20" id="KW-1185">Reference proteome</keyword>
<dbReference type="InterPro" id="IPR016156">
    <property type="entry name" value="FAD/NAD-linked_Rdtase_dimer_sf"/>
</dbReference>
<keyword evidence="14" id="KW-0547">Nucleotide-binding</keyword>
<feature type="domain" description="FAD/NAD(P)-binding" evidence="18">
    <location>
        <begin position="3"/>
        <end position="319"/>
    </location>
</feature>
<evidence type="ECO:0000256" key="12">
    <source>
        <dbReference type="ARBA" id="ARBA00049187"/>
    </source>
</evidence>
<comment type="similarity">
    <text evidence="2 16">Belongs to the class-I pyridine nucleotide-disulfide oxidoreductase family.</text>
</comment>
<dbReference type="GO" id="GO:0050660">
    <property type="term" value="F:flavin adenine dinucleotide binding"/>
    <property type="evidence" value="ECO:0007669"/>
    <property type="project" value="InterPro"/>
</dbReference>
<dbReference type="AlphaFoldDB" id="A0A098C0C0"/>
<evidence type="ECO:0000256" key="14">
    <source>
        <dbReference type="PIRSR" id="PIRSR000350-3"/>
    </source>
</evidence>
<keyword evidence="11 16" id="KW-0676">Redox-active center</keyword>
<reference evidence="19 20" key="1">
    <citation type="submission" date="2014-08" db="EMBL/GenBank/DDBJ databases">
        <authorList>
            <person name="Wibberg D."/>
        </authorList>
    </citation>
    <scope>NUCLEOTIDE SEQUENCE [LARGE SCALE GENOMIC DNA]</scope>
    <source>
        <strain evidence="20">ING2-E5B</strain>
    </source>
</reference>
<dbReference type="PANTHER" id="PTHR22912:SF217">
    <property type="entry name" value="DIHYDROLIPOYL DEHYDROGENASE"/>
    <property type="match status" value="1"/>
</dbReference>
<protein>
    <recommendedName>
        <fullName evidence="4 16">Dihydrolipoyl dehydrogenase</fullName>
        <ecNumber evidence="3 16">1.8.1.4</ecNumber>
    </recommendedName>
</protein>
<dbReference type="InterPro" id="IPR012999">
    <property type="entry name" value="Pyr_OxRdtase_I_AS"/>
</dbReference>
<dbReference type="InterPro" id="IPR023753">
    <property type="entry name" value="FAD/NAD-binding_dom"/>
</dbReference>
<evidence type="ECO:0000256" key="5">
    <source>
        <dbReference type="ARBA" id="ARBA00022490"/>
    </source>
</evidence>
<dbReference type="SUPFAM" id="SSF51905">
    <property type="entry name" value="FAD/NAD(P)-binding domain"/>
    <property type="match status" value="1"/>
</dbReference>
<proteinExistence type="inferred from homology"/>
<feature type="domain" description="Pyridine nucleotide-disulphide oxidoreductase dimerisation" evidence="17">
    <location>
        <begin position="338"/>
        <end position="446"/>
    </location>
</feature>
<feature type="disulfide bond" description="Redox-active" evidence="15">
    <location>
        <begin position="39"/>
        <end position="44"/>
    </location>
</feature>
<evidence type="ECO:0000256" key="13">
    <source>
        <dbReference type="PIRSR" id="PIRSR000350-2"/>
    </source>
</evidence>
<evidence type="ECO:0000256" key="2">
    <source>
        <dbReference type="ARBA" id="ARBA00007532"/>
    </source>
</evidence>
<dbReference type="GO" id="GO:0005737">
    <property type="term" value="C:cytoplasm"/>
    <property type="evidence" value="ECO:0007669"/>
    <property type="project" value="UniProtKB-SubCell"/>
</dbReference>
<organism evidence="19 20">
    <name type="scientific">Fermentimonas caenicola</name>
    <dbReference type="NCBI Taxonomy" id="1562970"/>
    <lineage>
        <taxon>Bacteria</taxon>
        <taxon>Pseudomonadati</taxon>
        <taxon>Bacteroidota</taxon>
        <taxon>Bacteroidia</taxon>
        <taxon>Bacteroidales</taxon>
        <taxon>Dysgonomonadaceae</taxon>
        <taxon>Fermentimonas</taxon>
    </lineage>
</organism>
<evidence type="ECO:0000256" key="3">
    <source>
        <dbReference type="ARBA" id="ARBA00012608"/>
    </source>
</evidence>
<keyword evidence="7 14" id="KW-0274">FAD</keyword>
<feature type="binding site" evidence="14">
    <location>
        <begin position="178"/>
        <end position="185"/>
    </location>
    <ligand>
        <name>NAD(+)</name>
        <dbReference type="ChEBI" id="CHEBI:57540"/>
    </ligand>
</feature>
<accession>A0A098C0C0</accession>
<dbReference type="KEGG" id="pbt:ING2E5B_1587"/>
<dbReference type="InterPro" id="IPR050151">
    <property type="entry name" value="Class-I_Pyr_Nuc-Dis_Oxidored"/>
</dbReference>
<gene>
    <name evidence="19" type="ORF">ING2E5B_1587</name>
</gene>
<feature type="binding site" evidence="14">
    <location>
        <begin position="139"/>
        <end position="141"/>
    </location>
    <ligand>
        <name>FAD</name>
        <dbReference type="ChEBI" id="CHEBI:57692"/>
    </ligand>
</feature>
<feature type="binding site" evidence="14">
    <location>
        <position position="201"/>
    </location>
    <ligand>
        <name>NAD(+)</name>
        <dbReference type="ChEBI" id="CHEBI:57540"/>
    </ligand>
</feature>
<evidence type="ECO:0000259" key="18">
    <source>
        <dbReference type="Pfam" id="PF07992"/>
    </source>
</evidence>
<evidence type="ECO:0000256" key="7">
    <source>
        <dbReference type="ARBA" id="ARBA00022827"/>
    </source>
</evidence>
<dbReference type="HOGENOM" id="CLU_016755_0_2_10"/>
<evidence type="ECO:0000256" key="15">
    <source>
        <dbReference type="PIRSR" id="PIRSR000350-4"/>
    </source>
</evidence>
<evidence type="ECO:0000256" key="16">
    <source>
        <dbReference type="RuleBase" id="RU003692"/>
    </source>
</evidence>
<dbReference type="InterPro" id="IPR006258">
    <property type="entry name" value="Lipoamide_DH"/>
</dbReference>
<keyword evidence="10" id="KW-1015">Disulfide bond</keyword>
<dbReference type="GO" id="GO:0006103">
    <property type="term" value="P:2-oxoglutarate metabolic process"/>
    <property type="evidence" value="ECO:0007669"/>
    <property type="project" value="TreeGrafter"/>
</dbReference>
<comment type="subcellular location">
    <subcellularLocation>
        <location evidence="1">Cytoplasm</location>
    </subcellularLocation>
</comment>
<evidence type="ECO:0000313" key="19">
    <source>
        <dbReference type="EMBL" id="CEA16335.1"/>
    </source>
</evidence>
<keyword evidence="6 16" id="KW-0285">Flavoprotein</keyword>
<evidence type="ECO:0000256" key="1">
    <source>
        <dbReference type="ARBA" id="ARBA00004496"/>
    </source>
</evidence>
<dbReference type="FunFam" id="3.30.390.30:FF:000001">
    <property type="entry name" value="Dihydrolipoyl dehydrogenase"/>
    <property type="match status" value="1"/>
</dbReference>
<dbReference type="Pfam" id="PF02852">
    <property type="entry name" value="Pyr_redox_dim"/>
    <property type="match status" value="1"/>
</dbReference>
<evidence type="ECO:0000256" key="4">
    <source>
        <dbReference type="ARBA" id="ARBA00016961"/>
    </source>
</evidence>
<dbReference type="PROSITE" id="PS00076">
    <property type="entry name" value="PYRIDINE_REDOX_1"/>
    <property type="match status" value="1"/>
</dbReference>
<dbReference type="InterPro" id="IPR001100">
    <property type="entry name" value="Pyr_nuc-diS_OxRdtase"/>
</dbReference>
<dbReference type="STRING" id="1562970.ING2E5B_1587"/>
<dbReference type="PRINTS" id="PR00368">
    <property type="entry name" value="FADPNR"/>
</dbReference>
<dbReference type="EC" id="1.8.1.4" evidence="3 16"/>
<evidence type="ECO:0000313" key="20">
    <source>
        <dbReference type="Proteomes" id="UP000032417"/>
    </source>
</evidence>
<comment type="miscellaneous">
    <text evidence="16">The active site is a redox-active disulfide bond.</text>
</comment>
<dbReference type="PATRIC" id="fig|1562970.3.peg.1577"/>
<name>A0A098C0C0_9BACT</name>
<dbReference type="GO" id="GO:0004148">
    <property type="term" value="F:dihydrolipoyl dehydrogenase (NADH) activity"/>
    <property type="evidence" value="ECO:0007669"/>
    <property type="project" value="UniProtKB-EC"/>
</dbReference>
<dbReference type="PANTHER" id="PTHR22912">
    <property type="entry name" value="DISULFIDE OXIDOREDUCTASE"/>
    <property type="match status" value="1"/>
</dbReference>
<dbReference type="NCBIfam" id="TIGR01350">
    <property type="entry name" value="lipoamide_DH"/>
    <property type="match status" value="1"/>
</dbReference>
<dbReference type="Proteomes" id="UP000032417">
    <property type="component" value="Chromosome 1"/>
</dbReference>
<dbReference type="InterPro" id="IPR004099">
    <property type="entry name" value="Pyr_nucl-diS_OxRdtase_dimer"/>
</dbReference>
<dbReference type="PIRSF" id="PIRSF000350">
    <property type="entry name" value="Mercury_reductase_MerA"/>
    <property type="match status" value="1"/>
</dbReference>
<dbReference type="SUPFAM" id="SSF55424">
    <property type="entry name" value="FAD/NAD-linked reductases, dimerisation (C-terminal) domain"/>
    <property type="match status" value="1"/>
</dbReference>
<dbReference type="Gene3D" id="3.30.390.30">
    <property type="match status" value="1"/>
</dbReference>
<keyword evidence="8 16" id="KW-0560">Oxidoreductase</keyword>
<dbReference type="Pfam" id="PF07992">
    <property type="entry name" value="Pyr_redox_2"/>
    <property type="match status" value="1"/>
</dbReference>
<keyword evidence="5" id="KW-0963">Cytoplasm</keyword>
<feature type="binding site" evidence="14">
    <location>
        <position position="264"/>
    </location>
    <ligand>
        <name>NAD(+)</name>
        <dbReference type="ChEBI" id="CHEBI:57540"/>
    </ligand>
</feature>
<dbReference type="OrthoDB" id="9800167at2"/>
<sequence>MIDLLIIGGGPAGYVAAERAGHAGLKVVLFEKSAMGGVCLNEGCIPTKTLLYSAKTYENALHGDSYGVFGDNIRFDYGKMLSRKKKVVRKLVLGVESSMKKNNVEVVKGEATIKGRSSEGIEVTCNDVNYIGKNLLICTGSESSVPPIPGLKEAGDIIVTNREILEMTERPESLVVIGGGVIGMEFASFFNSLGTKVTVIEMLPEIIGGMDPEISAMLRQIYTKKGIEFNINSKVVKVEGNKVVYEKDGASHEVVGDKILLSVGRRPVTKGFGLENLNIELEHNGIKVDNKMRTNVPGVFAAGDVTGFSLLAHTASREGEVVVNNLIGKTDIMRYNAIPGVVYTNPEVAGVGETEESAKAKNIAYKVAKLPMLFSGRFVAENEGLNGMCKVLIGEKYGEVIGVHMLGNPSSEIIYGACMAIEQEMTLNEMKEVVFPHPTVSEIFKEVIFSF</sequence>
<dbReference type="InterPro" id="IPR036188">
    <property type="entry name" value="FAD/NAD-bd_sf"/>
</dbReference>
<feature type="binding site" evidence="14">
    <location>
        <position position="304"/>
    </location>
    <ligand>
        <name>FAD</name>
        <dbReference type="ChEBI" id="CHEBI:57692"/>
    </ligand>
</feature>
<dbReference type="Gene3D" id="3.50.50.60">
    <property type="entry name" value="FAD/NAD(P)-binding domain"/>
    <property type="match status" value="2"/>
</dbReference>
<evidence type="ECO:0000256" key="8">
    <source>
        <dbReference type="ARBA" id="ARBA00023002"/>
    </source>
</evidence>
<evidence type="ECO:0000256" key="9">
    <source>
        <dbReference type="ARBA" id="ARBA00023027"/>
    </source>
</evidence>
<dbReference type="EMBL" id="LN515532">
    <property type="protein sequence ID" value="CEA16335.1"/>
    <property type="molecule type" value="Genomic_DNA"/>
</dbReference>
<comment type="catalytic activity">
    <reaction evidence="12 16">
        <text>N(6)-[(R)-dihydrolipoyl]-L-lysyl-[protein] + NAD(+) = N(6)-[(R)-lipoyl]-L-lysyl-[protein] + NADH + H(+)</text>
        <dbReference type="Rhea" id="RHEA:15045"/>
        <dbReference type="Rhea" id="RHEA-COMP:10474"/>
        <dbReference type="Rhea" id="RHEA-COMP:10475"/>
        <dbReference type="ChEBI" id="CHEBI:15378"/>
        <dbReference type="ChEBI" id="CHEBI:57540"/>
        <dbReference type="ChEBI" id="CHEBI:57945"/>
        <dbReference type="ChEBI" id="CHEBI:83099"/>
        <dbReference type="ChEBI" id="CHEBI:83100"/>
        <dbReference type="EC" id="1.8.1.4"/>
    </reaction>
</comment>
<feature type="binding site" evidence="14">
    <location>
        <position position="48"/>
    </location>
    <ligand>
        <name>FAD</name>
        <dbReference type="ChEBI" id="CHEBI:57692"/>
    </ligand>
</feature>
<comment type="cofactor">
    <cofactor evidence="14 16">
        <name>FAD</name>
        <dbReference type="ChEBI" id="CHEBI:57692"/>
    </cofactor>
    <text evidence="14 16">Binds 1 FAD per subunit.</text>
</comment>